<dbReference type="EMBL" id="UYYF01004312">
    <property type="protein sequence ID" value="VDN02130.1"/>
    <property type="molecule type" value="Genomic_DNA"/>
</dbReference>
<reference evidence="1 2" key="2">
    <citation type="submission" date="2018-11" db="EMBL/GenBank/DDBJ databases">
        <authorList>
            <consortium name="Pathogen Informatics"/>
        </authorList>
    </citation>
    <scope>NUCLEOTIDE SEQUENCE [LARGE SCALE GENOMIC DNA]</scope>
</reference>
<keyword evidence="2" id="KW-1185">Reference proteome</keyword>
<dbReference type="Gene3D" id="1.10.472.10">
    <property type="entry name" value="Cyclin-like"/>
    <property type="match status" value="1"/>
</dbReference>
<evidence type="ECO:0000313" key="1">
    <source>
        <dbReference type="EMBL" id="VDN02130.1"/>
    </source>
</evidence>
<evidence type="ECO:0000313" key="2">
    <source>
        <dbReference type="Proteomes" id="UP000276776"/>
    </source>
</evidence>
<dbReference type="InterPro" id="IPR036915">
    <property type="entry name" value="Cyclin-like_sf"/>
</dbReference>
<protein>
    <submittedName>
        <fullName evidence="3">DUF4470 domain-containing protein</fullName>
    </submittedName>
</protein>
<gene>
    <name evidence="1" type="ORF">TCLT_LOCUS4942</name>
</gene>
<name>A0A0N5CX47_THECL</name>
<sequence length="600" mass="70245">MSHKLDPFISFWDMDSDAGDPNQYSAPWYYLSTNCIGSQQELCEEMRYLRETYHRALDMFDRLLMFWDVYLTHQDEIIFLGIFVTFIASKIEEGRKNEWNKVMNFIRIHAVPIYAEAQNLICLELGIMQALGWMLRSVTALDWAKIFMHTLQTYHIYKRRINVEVACRTTPTKTCRKYEGYGDNDEVKWYTWQKLDNLFLYEPYDLAQSMPRLAVAHVRFQTYVFRVLIFAIIIEILDLSTADYERFKFTNRELGAATVKWVFGLDDSLTQTLTGLTRKQLLPAFKFIDFYAGISSRYALSRGVMLAHNKLVDPLETSDESSGEDIDVVESEQNLDLSEDTPEEMPHITRRLLDWVIYPAMPPSPKSPQKITLRQALLEQKKLLKTKRKWKRYSKLFLPNNEVAILVIDIHANCSNLLYLISKKVNIPEQERLTILDTEIVNKDCTNNDTAHEAETETESELADKRRYDWELMLRKKINSEEDTVIFLGESLGQAYNNILIHNDIIKGTHNRRVSRSRIVVPPHPIERNEKKLLQYRIQHHPLTEAAFNSIRLITESYKYHRSIQASTQSFSEALSHEHKRRQQCELPKRSKSCGELGLC</sequence>
<organism evidence="3">
    <name type="scientific">Thelazia callipaeda</name>
    <name type="common">Oriental eyeworm</name>
    <name type="synonym">Parasitic nematode</name>
    <dbReference type="NCBI Taxonomy" id="103827"/>
    <lineage>
        <taxon>Eukaryota</taxon>
        <taxon>Metazoa</taxon>
        <taxon>Ecdysozoa</taxon>
        <taxon>Nematoda</taxon>
        <taxon>Chromadorea</taxon>
        <taxon>Rhabditida</taxon>
        <taxon>Spirurina</taxon>
        <taxon>Spiruromorpha</taxon>
        <taxon>Thelazioidea</taxon>
        <taxon>Thelaziidae</taxon>
        <taxon>Thelazia</taxon>
    </lineage>
</organism>
<dbReference type="AlphaFoldDB" id="A0A0N5CX47"/>
<dbReference type="OrthoDB" id="5590282at2759"/>
<dbReference type="WBParaSite" id="TCLT_0000495301-mRNA-1">
    <property type="protein sequence ID" value="TCLT_0000495301-mRNA-1"/>
    <property type="gene ID" value="TCLT_0000495301"/>
</dbReference>
<dbReference type="Proteomes" id="UP000276776">
    <property type="component" value="Unassembled WGS sequence"/>
</dbReference>
<evidence type="ECO:0000313" key="3">
    <source>
        <dbReference type="WBParaSite" id="TCLT_0000495301-mRNA-1"/>
    </source>
</evidence>
<proteinExistence type="predicted"/>
<accession>A0A0N5CX47</accession>
<reference evidence="3" key="1">
    <citation type="submission" date="2017-02" db="UniProtKB">
        <authorList>
            <consortium name="WormBaseParasite"/>
        </authorList>
    </citation>
    <scope>IDENTIFICATION</scope>
</reference>
<dbReference type="STRING" id="103827.A0A0N5CX47"/>
<dbReference type="SUPFAM" id="SSF47954">
    <property type="entry name" value="Cyclin-like"/>
    <property type="match status" value="2"/>
</dbReference>